<feature type="domain" description="FRG" evidence="1">
    <location>
        <begin position="28"/>
        <end position="124"/>
    </location>
</feature>
<sequence length="255" mass="28651">MTETTRADPDDSSLKRWRAFLDWVDKHSDSGWVFRGMGDASFRLLPSIGRIPNYSLARERSVLASFRRAVPLHQTDTGFRDWEYLALAQHHGVPTRLLDWSTNPFVAAYFAASSPAGPKDVCIDGVDVRATPERSAVACRIVATRVRRAQMLNIDGNTDPFLETEVRFVQPRAISSRIGSQSGLFSLHPRPDQSWDLPLQKTRHIFDVAGQHREFFLRRLFYLGVDPLYIMGGLDGLGARAAWQAARGVRLGVIS</sequence>
<accession>A0A2A2SJS0</accession>
<name>A0A2A2SJS0_9SPHN</name>
<keyword evidence="3" id="KW-1185">Reference proteome</keyword>
<dbReference type="EMBL" id="NSLI01000001">
    <property type="protein sequence ID" value="PAX09473.1"/>
    <property type="molecule type" value="Genomic_DNA"/>
</dbReference>
<proteinExistence type="predicted"/>
<reference evidence="3" key="1">
    <citation type="submission" date="2017-09" db="EMBL/GenBank/DDBJ databases">
        <authorList>
            <person name="Feng G."/>
            <person name="Zhu H."/>
        </authorList>
    </citation>
    <scope>NUCLEOTIDE SEQUENCE [LARGE SCALE GENOMIC DNA]</scope>
    <source>
        <strain evidence="3">1PNM-20</strain>
    </source>
</reference>
<dbReference type="RefSeq" id="WP_095996580.1">
    <property type="nucleotide sequence ID" value="NZ_NSLI01000001.1"/>
</dbReference>
<organism evidence="2 3">
    <name type="scientific">Sphingomonas lenta</name>
    <dbReference type="NCBI Taxonomy" id="1141887"/>
    <lineage>
        <taxon>Bacteria</taxon>
        <taxon>Pseudomonadati</taxon>
        <taxon>Pseudomonadota</taxon>
        <taxon>Alphaproteobacteria</taxon>
        <taxon>Sphingomonadales</taxon>
        <taxon>Sphingomonadaceae</taxon>
        <taxon>Sphingomonas</taxon>
    </lineage>
</organism>
<gene>
    <name evidence="2" type="ORF">CKY28_01610</name>
</gene>
<evidence type="ECO:0000259" key="1">
    <source>
        <dbReference type="SMART" id="SM00901"/>
    </source>
</evidence>
<dbReference type="SMART" id="SM00901">
    <property type="entry name" value="FRG"/>
    <property type="match status" value="1"/>
</dbReference>
<dbReference type="InterPro" id="IPR014966">
    <property type="entry name" value="FRG-dom"/>
</dbReference>
<dbReference type="Pfam" id="PF08867">
    <property type="entry name" value="FRG"/>
    <property type="match status" value="1"/>
</dbReference>
<protein>
    <submittedName>
        <fullName evidence="2">FRG domain-containing protein</fullName>
    </submittedName>
</protein>
<evidence type="ECO:0000313" key="2">
    <source>
        <dbReference type="EMBL" id="PAX09473.1"/>
    </source>
</evidence>
<comment type="caution">
    <text evidence="2">The sequence shown here is derived from an EMBL/GenBank/DDBJ whole genome shotgun (WGS) entry which is preliminary data.</text>
</comment>
<dbReference type="Proteomes" id="UP000218151">
    <property type="component" value="Unassembled WGS sequence"/>
</dbReference>
<dbReference type="OrthoDB" id="9816036at2"/>
<dbReference type="AlphaFoldDB" id="A0A2A2SJS0"/>
<evidence type="ECO:0000313" key="3">
    <source>
        <dbReference type="Proteomes" id="UP000218151"/>
    </source>
</evidence>